<dbReference type="InterPro" id="IPR011333">
    <property type="entry name" value="SKP1/BTB/POZ_sf"/>
</dbReference>
<dbReference type="SMART" id="SM00225">
    <property type="entry name" value="BTB"/>
    <property type="match status" value="1"/>
</dbReference>
<sequence length="788" mass="92400">MTFRAFRLYRLIMVDNKISLLPKLSQNLLESLNDEEYYDVTIEVGKVPYIKVFRAHMIILHHRSPYLRRILSINKKKNDGTLVHIKLPEILPDIFQIILRYIYGGELSLDEYDNLDIIKILVAANKLGLQEIIDSLQTFLIKNKALWMEQNFNIVYQTSFENNSFLDLQNFCTNLIARQPDKLFKSLKSHSIPEKLLISLIKNDNLQMKEIQVWEHVINWGLDQNPTLPSNLSDFSKDDFNVLKNTLQKCIPHVRFQNLTSKEFSDKVLPYKKILSKELYTDLLRTFLNSNYKKNLQIKPRRIIKEISSKTIDSKIITYQHIELISKWIDRSEIKDNFPYNPYEFKLIYRGSRDGLTFRRFHDICDGKTRTVTIARVKDTNEVLGGYNPISWKSDASVGATKNSFIFSLNLDKIENCILSRVKYENHAINNFSYFGPTFGNGDLKLLGVRSKSDRCVNDRRTLYSCILVNKIFCGLAIPLLWHNPFLFAKKINNKILIIRTYICFINIDDLNLNINKSPNPFFEYHKYLREFELYPFQEGVREFLRNVVRSKSINNVNKKINKIIKPLNRKLGNLLLNKDNNLNHLNIKYNDMSGLENQLNICSLNDIDDILLNITKLSLEFLIYGTSLDFLLETITRKARNLHHLSISKNYHVNLYTALIELLKSQRNLKTLKIPALWAPTSFLKIFHNFSHSLISLKITTSIRCITLFSLLDVLHNLRKFESISLYFHDDDDFLNSPLPFNKNYKLEELIFTEPVLLHPHFAKYRLVFKRIKAMSNITIPEIYSSQ</sequence>
<evidence type="ECO:0000259" key="2">
    <source>
        <dbReference type="PROSITE" id="PS51886"/>
    </source>
</evidence>
<dbReference type="Gene3D" id="3.30.710.10">
    <property type="entry name" value="Potassium Channel Kv1.1, Chain A"/>
    <property type="match status" value="1"/>
</dbReference>
<organism evidence="3 4">
    <name type="scientific">Rhizophagus clarus</name>
    <dbReference type="NCBI Taxonomy" id="94130"/>
    <lineage>
        <taxon>Eukaryota</taxon>
        <taxon>Fungi</taxon>
        <taxon>Fungi incertae sedis</taxon>
        <taxon>Mucoromycota</taxon>
        <taxon>Glomeromycotina</taxon>
        <taxon>Glomeromycetes</taxon>
        <taxon>Glomerales</taxon>
        <taxon>Glomeraceae</taxon>
        <taxon>Rhizophagus</taxon>
    </lineage>
</organism>
<dbReference type="CDD" id="cd18186">
    <property type="entry name" value="BTB_POZ_ZBTB_KLHL-like"/>
    <property type="match status" value="1"/>
</dbReference>
<feature type="domain" description="BTB" evidence="1">
    <location>
        <begin position="38"/>
        <end position="111"/>
    </location>
</feature>
<dbReference type="PANTHER" id="PTHR45774:SF3">
    <property type="entry name" value="BTB (POZ) DOMAIN-CONTAINING 2B-RELATED"/>
    <property type="match status" value="1"/>
</dbReference>
<dbReference type="EMBL" id="BEXD01002035">
    <property type="protein sequence ID" value="GBB96780.1"/>
    <property type="molecule type" value="Genomic_DNA"/>
</dbReference>
<keyword evidence="4" id="KW-1185">Reference proteome</keyword>
<dbReference type="Gene3D" id="1.25.40.420">
    <property type="match status" value="1"/>
</dbReference>
<evidence type="ECO:0000259" key="1">
    <source>
        <dbReference type="PROSITE" id="PS50097"/>
    </source>
</evidence>
<dbReference type="PROSITE" id="PS51886">
    <property type="entry name" value="TLDC"/>
    <property type="match status" value="1"/>
</dbReference>
<evidence type="ECO:0000313" key="3">
    <source>
        <dbReference type="EMBL" id="GBB96780.1"/>
    </source>
</evidence>
<gene>
    <name evidence="3" type="ORF">RclHR1_02830016</name>
</gene>
<dbReference type="Pfam" id="PF07534">
    <property type="entry name" value="TLD"/>
    <property type="match status" value="1"/>
</dbReference>
<feature type="domain" description="TLDc" evidence="2">
    <location>
        <begin position="315"/>
        <end position="538"/>
    </location>
</feature>
<evidence type="ECO:0000313" key="4">
    <source>
        <dbReference type="Proteomes" id="UP000247702"/>
    </source>
</evidence>
<dbReference type="PANTHER" id="PTHR45774">
    <property type="entry name" value="BTB/POZ DOMAIN-CONTAINING"/>
    <property type="match status" value="1"/>
</dbReference>
<reference evidence="3 4" key="1">
    <citation type="submission" date="2017-11" db="EMBL/GenBank/DDBJ databases">
        <title>The genome of Rhizophagus clarus HR1 reveals common genetic basis of auxotrophy among arbuscular mycorrhizal fungi.</title>
        <authorList>
            <person name="Kobayashi Y."/>
        </authorList>
    </citation>
    <scope>NUCLEOTIDE SEQUENCE [LARGE SCALE GENOMIC DNA]</scope>
    <source>
        <strain evidence="3 4">HR1</strain>
    </source>
</reference>
<comment type="caution">
    <text evidence="3">The sequence shown here is derived from an EMBL/GenBank/DDBJ whole genome shotgun (WGS) entry which is preliminary data.</text>
</comment>
<dbReference type="SUPFAM" id="SSF54695">
    <property type="entry name" value="POZ domain"/>
    <property type="match status" value="1"/>
</dbReference>
<dbReference type="InterPro" id="IPR000210">
    <property type="entry name" value="BTB/POZ_dom"/>
</dbReference>
<dbReference type="PROSITE" id="PS50097">
    <property type="entry name" value="BTB"/>
    <property type="match status" value="1"/>
</dbReference>
<protein>
    <recommendedName>
        <fullName evidence="5">BTB domain-containing protein</fullName>
    </recommendedName>
</protein>
<accession>A0A2Z6R3T9</accession>
<proteinExistence type="predicted"/>
<dbReference type="Proteomes" id="UP000247702">
    <property type="component" value="Unassembled WGS sequence"/>
</dbReference>
<dbReference type="InterPro" id="IPR006571">
    <property type="entry name" value="TLDc_dom"/>
</dbReference>
<dbReference type="AlphaFoldDB" id="A0A2Z6R3T9"/>
<dbReference type="Pfam" id="PF00651">
    <property type="entry name" value="BTB"/>
    <property type="match status" value="1"/>
</dbReference>
<evidence type="ECO:0008006" key="5">
    <source>
        <dbReference type="Google" id="ProtNLM"/>
    </source>
</evidence>
<name>A0A2Z6R3T9_9GLOM</name>